<proteinExistence type="predicted"/>
<gene>
    <name evidence="1" type="ORF">SAMN05878437_1751</name>
</gene>
<dbReference type="EMBL" id="LT670847">
    <property type="protein sequence ID" value="SHM20236.1"/>
    <property type="molecule type" value="Genomic_DNA"/>
</dbReference>
<keyword evidence="2" id="KW-1185">Reference proteome</keyword>
<reference evidence="1 2" key="1">
    <citation type="submission" date="2016-11" db="EMBL/GenBank/DDBJ databases">
        <authorList>
            <person name="Jaros S."/>
            <person name="Januszkiewicz K."/>
            <person name="Wedrychowicz H."/>
        </authorList>
    </citation>
    <scope>NUCLEOTIDE SEQUENCE [LARGE SCALE GENOMIC DNA]</scope>
    <source>
        <strain evidence="1 2">ACAM 12</strain>
    </source>
</reference>
<name>A0A1M7GVR2_9GAMM</name>
<organism evidence="1 2">
    <name type="scientific">Vreelandella subglaciescola</name>
    <dbReference type="NCBI Taxonomy" id="29571"/>
    <lineage>
        <taxon>Bacteria</taxon>
        <taxon>Pseudomonadati</taxon>
        <taxon>Pseudomonadota</taxon>
        <taxon>Gammaproteobacteria</taxon>
        <taxon>Oceanospirillales</taxon>
        <taxon>Halomonadaceae</taxon>
        <taxon>Vreelandella</taxon>
    </lineage>
</organism>
<dbReference type="InParanoid" id="A0A1M7GVR2"/>
<dbReference type="Proteomes" id="UP000190911">
    <property type="component" value="Chromosome I"/>
</dbReference>
<sequence>MRVEFGPSEFIDDISWPGAQIQHFALAGTDYGALFVPRTAWDDSTAIQVSRELGIGLPPDAYEIKFDTLESLYDTHPAHGFRTRAELGLPPYTLKELNLLGGGLLASIDMFDKHVTCSGYYGCAVDDNLRLSYYYMRLYRRYGAHFKAKGLEPYTSTGGTCYAFLRR</sequence>
<evidence type="ECO:0000313" key="2">
    <source>
        <dbReference type="Proteomes" id="UP000190911"/>
    </source>
</evidence>
<dbReference type="AlphaFoldDB" id="A0A1M7GVR2"/>
<accession>A0A1M7GVR2</accession>
<evidence type="ECO:0000313" key="1">
    <source>
        <dbReference type="EMBL" id="SHM20236.1"/>
    </source>
</evidence>
<protein>
    <submittedName>
        <fullName evidence="1">Uncharacterized protein</fullName>
    </submittedName>
</protein>
<dbReference type="OrthoDB" id="6162223at2"/>
<dbReference type="STRING" id="29571.SAMN05878437_1751"/>
<dbReference type="RefSeq" id="WP_079552946.1">
    <property type="nucleotide sequence ID" value="NZ_LT670847.1"/>
</dbReference>